<dbReference type="AlphaFoldDB" id="A0A4Y9YM44"/>
<evidence type="ECO:0000256" key="1">
    <source>
        <dbReference type="SAM" id="MobiDB-lite"/>
    </source>
</evidence>
<comment type="caution">
    <text evidence="2">The sequence shown here is derived from an EMBL/GenBank/DDBJ whole genome shotgun (WGS) entry which is preliminary data.</text>
</comment>
<evidence type="ECO:0000313" key="2">
    <source>
        <dbReference type="EMBL" id="TFY63020.1"/>
    </source>
</evidence>
<accession>A0A4Y9YM44</accession>
<organism evidence="2 3">
    <name type="scientific">Rhodofomes roseus</name>
    <dbReference type="NCBI Taxonomy" id="34475"/>
    <lineage>
        <taxon>Eukaryota</taxon>
        <taxon>Fungi</taxon>
        <taxon>Dikarya</taxon>
        <taxon>Basidiomycota</taxon>
        <taxon>Agaricomycotina</taxon>
        <taxon>Agaricomycetes</taxon>
        <taxon>Polyporales</taxon>
        <taxon>Rhodofomes</taxon>
    </lineage>
</organism>
<feature type="region of interest" description="Disordered" evidence="1">
    <location>
        <begin position="199"/>
        <end position="219"/>
    </location>
</feature>
<proteinExistence type="predicted"/>
<dbReference type="Proteomes" id="UP000298390">
    <property type="component" value="Unassembled WGS sequence"/>
</dbReference>
<evidence type="ECO:0000313" key="3">
    <source>
        <dbReference type="Proteomes" id="UP000298390"/>
    </source>
</evidence>
<protein>
    <submittedName>
        <fullName evidence="2">Uncharacterized protein</fullName>
    </submittedName>
</protein>
<sequence length="219" mass="23408">MSLSPDDEPTPLDYDTARRITVAARAVKGLEEINKNLTAVRVKMKNLKVVTANIKAGESPTIAHPRICSVSRTLIRTASACILVADALLDKAPAGAEDDIEALRLIYPQLSGLLEVAMSEVDALDTRGVQAGYIAIQEEFLAGPRARHLVLPKCTCLCHIHGPVGGLNSALMGPSYFANVPRYDTPGPLHYILEGGRKAGGGVEEARESGSAAKRKRED</sequence>
<dbReference type="EMBL" id="SEKV01000144">
    <property type="protein sequence ID" value="TFY63020.1"/>
    <property type="molecule type" value="Genomic_DNA"/>
</dbReference>
<name>A0A4Y9YM44_9APHY</name>
<gene>
    <name evidence="2" type="ORF">EVJ58_g3482</name>
</gene>
<reference evidence="2 3" key="1">
    <citation type="submission" date="2019-01" db="EMBL/GenBank/DDBJ databases">
        <title>Genome sequencing of the rare red list fungi Fomitopsis rosea.</title>
        <authorList>
            <person name="Buettner E."/>
            <person name="Kellner H."/>
        </authorList>
    </citation>
    <scope>NUCLEOTIDE SEQUENCE [LARGE SCALE GENOMIC DNA]</scope>
    <source>
        <strain evidence="2 3">DSM 105464</strain>
    </source>
</reference>